<dbReference type="SUPFAM" id="SSF56935">
    <property type="entry name" value="Porins"/>
    <property type="match status" value="1"/>
</dbReference>
<name>A0ABP8N2P5_9BACT</name>
<dbReference type="Proteomes" id="UP001500067">
    <property type="component" value="Unassembled WGS sequence"/>
</dbReference>
<evidence type="ECO:0000256" key="1">
    <source>
        <dbReference type="SAM" id="SignalP"/>
    </source>
</evidence>
<evidence type="ECO:0000313" key="3">
    <source>
        <dbReference type="Proteomes" id="UP001500067"/>
    </source>
</evidence>
<feature type="chain" id="PRO_5047162287" evidence="1">
    <location>
        <begin position="27"/>
        <end position="455"/>
    </location>
</feature>
<protein>
    <submittedName>
        <fullName evidence="2">Outer membrane protein transport protein</fullName>
    </submittedName>
</protein>
<evidence type="ECO:0000313" key="2">
    <source>
        <dbReference type="EMBL" id="GAA4459417.1"/>
    </source>
</evidence>
<comment type="caution">
    <text evidence="2">The sequence shown here is derived from an EMBL/GenBank/DDBJ whole genome shotgun (WGS) entry which is preliminary data.</text>
</comment>
<accession>A0ABP8N2P5</accession>
<sequence length="455" mass="50564">MTIMFPCRNKYLAFLLVSASGLQLHAQTTSSLSNPRNGRDNNPYSKFGIGELVNRNNAAVRGIANLTSTYSNTYSVNTDNPATYSFMDVQRAVFEVGGTGQTRTTHGTVNGAETNYRTGTATLSYMTLAVPVSRNSGFCIGFRPYSRTYYSLRDTLSKTTNPPSPLDSAETIYKGEGSLNYAFIGGSAKYKGLSVGFNFGYLFGSQFVSTQLNPYDVSNGTRSYISEYSNQTRTGGIYWKGGLLYEAKLDSFYTLRIGGTITMDQRVKQHYLEYNIAGYNFGDTVVRDTAYYLPETRSTMTLPLSYSAGIMLTHAGKWGVGVDYTATQWSNFKSELNKTMNSGIAASSYRLALGSEYTPDATDIKHVLSRSTYRLGAYYGTEYLRLNGNDISYYGITAGMSLPFKRYQTQVSYLHAAIEYGILGTTDAGLMRQNYLRFTLGASMTARWFDRKKYQ</sequence>
<keyword evidence="1" id="KW-0732">Signal</keyword>
<feature type="signal peptide" evidence="1">
    <location>
        <begin position="1"/>
        <end position="26"/>
    </location>
</feature>
<keyword evidence="3" id="KW-1185">Reference proteome</keyword>
<organism evidence="2 3">
    <name type="scientific">Nemorincola caseinilytica</name>
    <dbReference type="NCBI Taxonomy" id="2054315"/>
    <lineage>
        <taxon>Bacteria</taxon>
        <taxon>Pseudomonadati</taxon>
        <taxon>Bacteroidota</taxon>
        <taxon>Chitinophagia</taxon>
        <taxon>Chitinophagales</taxon>
        <taxon>Chitinophagaceae</taxon>
        <taxon>Nemorincola</taxon>
    </lineage>
</organism>
<reference evidence="3" key="1">
    <citation type="journal article" date="2019" name="Int. J. Syst. Evol. Microbiol.">
        <title>The Global Catalogue of Microorganisms (GCM) 10K type strain sequencing project: providing services to taxonomists for standard genome sequencing and annotation.</title>
        <authorList>
            <consortium name="The Broad Institute Genomics Platform"/>
            <consortium name="The Broad Institute Genome Sequencing Center for Infectious Disease"/>
            <person name="Wu L."/>
            <person name="Ma J."/>
        </authorList>
    </citation>
    <scope>NUCLEOTIDE SEQUENCE [LARGE SCALE GENOMIC DNA]</scope>
    <source>
        <strain evidence="3">JCM 32105</strain>
    </source>
</reference>
<gene>
    <name evidence="2" type="ORF">GCM10023093_00370</name>
</gene>
<dbReference type="EMBL" id="BAABFA010000001">
    <property type="protein sequence ID" value="GAA4459417.1"/>
    <property type="molecule type" value="Genomic_DNA"/>
</dbReference>
<dbReference type="Gene3D" id="2.40.160.60">
    <property type="entry name" value="Outer membrane protein transport protein (OMPP1/FadL/TodX)"/>
    <property type="match status" value="1"/>
</dbReference>
<proteinExistence type="predicted"/>